<dbReference type="AlphaFoldDB" id="A0A834ZI61"/>
<dbReference type="InterPro" id="IPR017930">
    <property type="entry name" value="Myb_dom"/>
</dbReference>
<keyword evidence="3" id="KW-0539">Nucleus</keyword>
<dbReference type="SUPFAM" id="SSF46689">
    <property type="entry name" value="Homeodomain-like"/>
    <property type="match status" value="1"/>
</dbReference>
<evidence type="ECO:0000259" key="6">
    <source>
        <dbReference type="PROSITE" id="PS51294"/>
    </source>
</evidence>
<dbReference type="GO" id="GO:0005634">
    <property type="term" value="C:nucleus"/>
    <property type="evidence" value="ECO:0007669"/>
    <property type="project" value="UniProtKB-SubCell"/>
</dbReference>
<dbReference type="PROSITE" id="PS50090">
    <property type="entry name" value="MYB_LIKE"/>
    <property type="match status" value="1"/>
</dbReference>
<organism evidence="7 8">
    <name type="scientific">Tetracentron sinense</name>
    <name type="common">Spur-leaf</name>
    <dbReference type="NCBI Taxonomy" id="13715"/>
    <lineage>
        <taxon>Eukaryota</taxon>
        <taxon>Viridiplantae</taxon>
        <taxon>Streptophyta</taxon>
        <taxon>Embryophyta</taxon>
        <taxon>Tracheophyta</taxon>
        <taxon>Spermatophyta</taxon>
        <taxon>Magnoliopsida</taxon>
        <taxon>Trochodendrales</taxon>
        <taxon>Trochodendraceae</taxon>
        <taxon>Tetracentron</taxon>
    </lineage>
</organism>
<sequence length="148" mass="16536">MRKPCCDKKDTNKGAWSKQEDQKLVDYIRAHGEGCWRSIPQAAGLLHTTPTKGRNLYLLPVSGISTSSLSKNQLCEPVKSHDDNDNQVSERSSFLEDDTSGLPDLNIDVTITMPPSSLDLVDESEQHTESKITRELKSSPSPTFLFFR</sequence>
<dbReference type="InterPro" id="IPR009057">
    <property type="entry name" value="Homeodomain-like_sf"/>
</dbReference>
<accession>A0A834ZI61</accession>
<keyword evidence="2" id="KW-0238">DNA-binding</keyword>
<dbReference type="CDD" id="cd00167">
    <property type="entry name" value="SANT"/>
    <property type="match status" value="1"/>
</dbReference>
<dbReference type="InterPro" id="IPR015495">
    <property type="entry name" value="Myb_TF_plants"/>
</dbReference>
<evidence type="ECO:0000256" key="3">
    <source>
        <dbReference type="ARBA" id="ARBA00023242"/>
    </source>
</evidence>
<evidence type="ECO:0000313" key="7">
    <source>
        <dbReference type="EMBL" id="KAF8407679.1"/>
    </source>
</evidence>
<evidence type="ECO:0000256" key="2">
    <source>
        <dbReference type="ARBA" id="ARBA00023125"/>
    </source>
</evidence>
<reference evidence="7 8" key="1">
    <citation type="submission" date="2020-04" db="EMBL/GenBank/DDBJ databases">
        <title>Plant Genome Project.</title>
        <authorList>
            <person name="Zhang R.-G."/>
        </authorList>
    </citation>
    <scope>NUCLEOTIDE SEQUENCE [LARGE SCALE GENOMIC DNA]</scope>
    <source>
        <strain evidence="7">YNK0</strain>
        <tissue evidence="7">Leaf</tissue>
    </source>
</reference>
<dbReference type="Proteomes" id="UP000655225">
    <property type="component" value="Unassembled WGS sequence"/>
</dbReference>
<dbReference type="InterPro" id="IPR001005">
    <property type="entry name" value="SANT/Myb"/>
</dbReference>
<dbReference type="PANTHER" id="PTHR47999">
    <property type="entry name" value="TRANSCRIPTION FACTOR MYB8-RELATED-RELATED"/>
    <property type="match status" value="1"/>
</dbReference>
<protein>
    <submittedName>
        <fullName evidence="7">Uncharacterized protein</fullName>
    </submittedName>
</protein>
<feature type="compositionally biased region" description="Basic and acidic residues" evidence="4">
    <location>
        <begin position="124"/>
        <end position="137"/>
    </location>
</feature>
<evidence type="ECO:0000256" key="1">
    <source>
        <dbReference type="ARBA" id="ARBA00004123"/>
    </source>
</evidence>
<evidence type="ECO:0000313" key="8">
    <source>
        <dbReference type="Proteomes" id="UP000655225"/>
    </source>
</evidence>
<gene>
    <name evidence="7" type="ORF">HHK36_006814</name>
</gene>
<proteinExistence type="predicted"/>
<dbReference type="OrthoDB" id="2143914at2759"/>
<evidence type="ECO:0000256" key="4">
    <source>
        <dbReference type="SAM" id="MobiDB-lite"/>
    </source>
</evidence>
<feature type="domain" description="HTH myb-type" evidence="6">
    <location>
        <begin position="8"/>
        <end position="44"/>
    </location>
</feature>
<evidence type="ECO:0000259" key="5">
    <source>
        <dbReference type="PROSITE" id="PS50090"/>
    </source>
</evidence>
<feature type="region of interest" description="Disordered" evidence="4">
    <location>
        <begin position="120"/>
        <end position="148"/>
    </location>
</feature>
<name>A0A834ZI61_TETSI</name>
<dbReference type="PROSITE" id="PS51294">
    <property type="entry name" value="HTH_MYB"/>
    <property type="match status" value="1"/>
</dbReference>
<comment type="subcellular location">
    <subcellularLocation>
        <location evidence="1">Nucleus</location>
    </subcellularLocation>
</comment>
<feature type="region of interest" description="Disordered" evidence="4">
    <location>
        <begin position="75"/>
        <end position="105"/>
    </location>
</feature>
<dbReference type="PANTHER" id="PTHR47999:SF57">
    <property type="entry name" value="TRANSCRIPTION REPRESSOR MYB6-LIKE"/>
    <property type="match status" value="1"/>
</dbReference>
<keyword evidence="8" id="KW-1185">Reference proteome</keyword>
<dbReference type="Gene3D" id="1.10.10.60">
    <property type="entry name" value="Homeodomain-like"/>
    <property type="match status" value="1"/>
</dbReference>
<dbReference type="Pfam" id="PF00249">
    <property type="entry name" value="Myb_DNA-binding"/>
    <property type="match status" value="1"/>
</dbReference>
<dbReference type="GO" id="GO:0003677">
    <property type="term" value="F:DNA binding"/>
    <property type="evidence" value="ECO:0007669"/>
    <property type="project" value="UniProtKB-KW"/>
</dbReference>
<feature type="domain" description="Myb-like" evidence="5">
    <location>
        <begin position="8"/>
        <end position="57"/>
    </location>
</feature>
<dbReference type="EMBL" id="JABCRI010000004">
    <property type="protein sequence ID" value="KAF8407679.1"/>
    <property type="molecule type" value="Genomic_DNA"/>
</dbReference>
<comment type="caution">
    <text evidence="7">The sequence shown here is derived from an EMBL/GenBank/DDBJ whole genome shotgun (WGS) entry which is preliminary data.</text>
</comment>